<dbReference type="Gene3D" id="3.40.50.300">
    <property type="entry name" value="P-loop containing nucleotide triphosphate hydrolases"/>
    <property type="match status" value="1"/>
</dbReference>
<gene>
    <name evidence="3" type="ORF">BI308_12680</name>
</gene>
<reference evidence="3" key="1">
    <citation type="submission" date="2016-10" db="EMBL/GenBank/DDBJ databases">
        <title>CRISPR-Cas defence system in Roseofilum reptotaenium: evidence of a bacteriophage-cyanobacterium arms race in the coral black band disease.</title>
        <authorList>
            <person name="Buerger P."/>
            <person name="Wood-Charlson E.M."/>
            <person name="Weynberg K.D."/>
            <person name="Willis B."/>
            <person name="Van Oppen M.J."/>
        </authorList>
    </citation>
    <scope>NUCLEOTIDE SEQUENCE [LARGE SCALE GENOMIC DNA]</scope>
    <source>
        <strain evidence="3">AO1-A</strain>
    </source>
</reference>
<dbReference type="PANTHER" id="PTHR14819:SF5">
    <property type="entry name" value="INTERFERON-INDUCED VERY LARGE GTPASE 1"/>
    <property type="match status" value="1"/>
</dbReference>
<evidence type="ECO:0000313" key="3">
    <source>
        <dbReference type="EMBL" id="OJJ25198.1"/>
    </source>
</evidence>
<proteinExistence type="inferred from homology"/>
<evidence type="ECO:0000256" key="1">
    <source>
        <dbReference type="ARBA" id="ARBA00006828"/>
    </source>
</evidence>
<evidence type="ECO:0000313" key="4">
    <source>
        <dbReference type="Proteomes" id="UP000183940"/>
    </source>
</evidence>
<organism evidence="3 4">
    <name type="scientific">Roseofilum reptotaenium AO1-A</name>
    <dbReference type="NCBI Taxonomy" id="1925591"/>
    <lineage>
        <taxon>Bacteria</taxon>
        <taxon>Bacillati</taxon>
        <taxon>Cyanobacteriota</taxon>
        <taxon>Cyanophyceae</taxon>
        <taxon>Desertifilales</taxon>
        <taxon>Desertifilaceae</taxon>
        <taxon>Roseofilum</taxon>
    </lineage>
</organism>
<name>A0A1L9QR86_9CYAN</name>
<accession>A0A1L9QR86</accession>
<dbReference type="InterPro" id="IPR057365">
    <property type="entry name" value="URGCP"/>
</dbReference>
<sequence>MNSPKPKIHPLDVVASTFLCCSPTIRQDLVQRLWGCKLAIPLIVQDKAQNQQQQQQLFLWSLRSLVLNWKTRQRQEWKYQETSIVKHPVTTVSFIRLDRSETSKSDLLNRVIGGAENPHPIFFHRNSVGSTGNRQLAAGMVELAWYLPKGDAEDKFEDIISFANLRGDARQYPQQLKFITQLSSVVVIFSSAKELAETGADIVREILANQKKVMILLTDRELSDEDKQSFKRFYTEFEARIAKWAIKSVAGQTLPEMTDWLQKTLKREEMGFFDLPKVSLEAVTRQQTGMTVDELEPDCQKGIQQANAILRKIQACEKYQRKQEFLPLQRQLWKEWSEAEKEVYRRKYKPSNLETSAYVEQQEERKQECREKQFEIVKNNLSPVMELFLSALSNEPSSVKEYFVRWLKQGLDEISRQELPQLYAQYREKMSKIEKAKSADDKEKIGKELEQLDRQILHWSFGLEHLMREMGQMYEAVMTAPPSKRIPNINRLPEIAVDLLLSGYPIEIMDGDVSSVPVTWVQAVMTELNQRLRDSETEKNSRILVLSTLGIQSSGKSTLLNTMFGLQFAVSAGRCTRGVYFQPVKLEEKLREQLKVDYIFVVDTEGLKAPELSSKSTRSHDNELSTFVIGLGNLTLINMMGENNTYLQEILPISVQAFLRMEEVGLAPQCKVIHQNVDPPSEDKLMTQRRVLEGELDKYTKIACESEGQPVKLFQDIIQFKANQDIKYLPGLQEGNGPMAPVSPGYSTGVNKLKEEILGSEITSEDIFSAEGFSKHLGNLWDAVKKDDFVYEFRNTIESQARKTLDRRWNEITNEFSQEVSELQSKARIQIFNCTDRETLENTYNRVKQDFNRDFAEIFSDKQKLMAEFFEESAKGMYQEYMEQWKANTEARLKDLRAELKNEAEKAIRSYYQTQKLKLNVDIETSQYETRMSDELKQFVQEQKKDGKYEEIANYSDTELRNLFEHNWTKWMGELKQDWQEEPPANIGTEAEAVLYDKYSDREKWIAEKLGPKSLEDYDFNDFKVDGDKDSEGLWDWLVKEFKNLLGSDNKIQPKIETMVQQLFQKANSSLLDQEKAMGKQPYHKSLIEAIVNDFHQEFEKKAKDIKTEFKVQLPNNLEIDLAVCICGNAVKRLKKLDDEFRKANNPIAALESEKDSKWYKLFKVYFAKVKFGTAVVELLRDNIIEGIKDAIEDNLPNKVVEQMRAIPPYSKKLNNKQSLINSVLISLAEKESFDLYYDYIHSPEYSIKYWIARDVDDFKKDNHIEKILEDEIKIKLNQVAEIVKQTHQYIESATSENSLSIVDWVDKFCEFVKEHIIVNEIQKAIKQVCEVEEIDGFDFEALKEELIQELKNRQLDLISEMSQTFSSDTQQEEKDIWQSPNVLNSIFNEMLLGFKSFNDQSFRGKVTNKLFKGIIGCVESCPFCGAICIHGVDGHDIDHETPFHRPKGVGGYYRESGPDQGKLVIETCSQVVASDGRFQDDATRAKYGDERYVPYKDYRTVNDYYASWKINGDLSLEADSYWKWFMATFSAELADLYGAKEPNIPASWKKLTKEQEIEKLRKKI</sequence>
<comment type="similarity">
    <text evidence="1">Belongs to the TRAFAC class dynamin-like GTPase superfamily. Very large inducible GTPase (VLIG) family.</text>
</comment>
<dbReference type="InterPro" id="IPR058641">
    <property type="entry name" value="GVIN1_dom"/>
</dbReference>
<keyword evidence="4" id="KW-1185">Reference proteome</keyword>
<evidence type="ECO:0000259" key="2">
    <source>
        <dbReference type="PROSITE" id="PS51717"/>
    </source>
</evidence>
<dbReference type="EMBL" id="MLAW01000020">
    <property type="protein sequence ID" value="OJJ25198.1"/>
    <property type="molecule type" value="Genomic_DNA"/>
</dbReference>
<dbReference type="Pfam" id="PF25496">
    <property type="entry name" value="URGCP"/>
    <property type="match status" value="1"/>
</dbReference>
<dbReference type="Pfam" id="PF25683">
    <property type="entry name" value="URGCP_GTPase"/>
    <property type="match status" value="1"/>
</dbReference>
<dbReference type="GO" id="GO:0005525">
    <property type="term" value="F:GTP binding"/>
    <property type="evidence" value="ECO:0007669"/>
    <property type="project" value="InterPro"/>
</dbReference>
<feature type="domain" description="VLIG-type G" evidence="2">
    <location>
        <begin position="540"/>
        <end position="785"/>
    </location>
</feature>
<dbReference type="InterPro" id="IPR052986">
    <property type="entry name" value="VLIG_GTPase"/>
</dbReference>
<dbReference type="Proteomes" id="UP000183940">
    <property type="component" value="Unassembled WGS sequence"/>
</dbReference>
<dbReference type="Pfam" id="PF25974">
    <property type="entry name" value="URGCP_9th"/>
    <property type="match status" value="1"/>
</dbReference>
<dbReference type="InterPro" id="IPR027417">
    <property type="entry name" value="P-loop_NTPase"/>
</dbReference>
<comment type="caution">
    <text evidence="3">The sequence shown here is derived from an EMBL/GenBank/DDBJ whole genome shotgun (WGS) entry which is preliminary data.</text>
</comment>
<dbReference type="PROSITE" id="PS51717">
    <property type="entry name" value="G_VLIG"/>
    <property type="match status" value="1"/>
</dbReference>
<dbReference type="SUPFAM" id="SSF52540">
    <property type="entry name" value="P-loop containing nucleoside triphosphate hydrolases"/>
    <property type="match status" value="1"/>
</dbReference>
<dbReference type="PANTHER" id="PTHR14819">
    <property type="entry name" value="GTP-BINDING"/>
    <property type="match status" value="1"/>
</dbReference>
<dbReference type="STRING" id="1925591.BI308_12680"/>
<dbReference type="InterPro" id="IPR030383">
    <property type="entry name" value="G_VLIG_dom"/>
</dbReference>
<protein>
    <recommendedName>
        <fullName evidence="2">VLIG-type G domain-containing protein</fullName>
    </recommendedName>
</protein>